<dbReference type="RefSeq" id="WP_326595909.1">
    <property type="nucleotide sequence ID" value="NZ_CP109114.1"/>
</dbReference>
<gene>
    <name evidence="1" type="ORF">OIE64_30100</name>
</gene>
<reference evidence="1 2" key="1">
    <citation type="submission" date="2022-10" db="EMBL/GenBank/DDBJ databases">
        <title>The complete genomes of actinobacterial strains from the NBC collection.</title>
        <authorList>
            <person name="Joergensen T.S."/>
            <person name="Alvarez Arevalo M."/>
            <person name="Sterndorff E.B."/>
            <person name="Faurdal D."/>
            <person name="Vuksanovic O."/>
            <person name="Mourched A.-S."/>
            <person name="Charusanti P."/>
            <person name="Shaw S."/>
            <person name="Blin K."/>
            <person name="Weber T."/>
        </authorList>
    </citation>
    <scope>NUCLEOTIDE SEQUENCE [LARGE SCALE GENOMIC DNA]</scope>
    <source>
        <strain evidence="1 2">NBC 01769</strain>
    </source>
</reference>
<protein>
    <submittedName>
        <fullName evidence="1">Uncharacterized protein</fullName>
    </submittedName>
</protein>
<keyword evidence="2" id="KW-1185">Reference proteome</keyword>
<accession>A0ABZ1G9R3</accession>
<sequence length="121" mass="13443">MQKNTLEYEHALDAVVEVLLTHARRGATPLTYGDLSAELAQLGHHVLAHEGPMPYLLEDASVRESSDGTRPLLSALVVLRDTHWPSGGFFKLARRSPYSRLGDNTELWTRELKNLAAFYGG</sequence>
<name>A0ABZ1G9R3_9ACTN</name>
<evidence type="ECO:0000313" key="1">
    <source>
        <dbReference type="EMBL" id="WSC16661.1"/>
    </source>
</evidence>
<organism evidence="1 2">
    <name type="scientific">Streptomyces brevispora</name>
    <dbReference type="NCBI Taxonomy" id="887462"/>
    <lineage>
        <taxon>Bacteria</taxon>
        <taxon>Bacillati</taxon>
        <taxon>Actinomycetota</taxon>
        <taxon>Actinomycetes</taxon>
        <taxon>Kitasatosporales</taxon>
        <taxon>Streptomycetaceae</taxon>
        <taxon>Streptomyces</taxon>
    </lineage>
</organism>
<proteinExistence type="predicted"/>
<dbReference type="EMBL" id="CP109114">
    <property type="protein sequence ID" value="WSC16661.1"/>
    <property type="molecule type" value="Genomic_DNA"/>
</dbReference>
<dbReference type="Proteomes" id="UP001330827">
    <property type="component" value="Chromosome"/>
</dbReference>
<evidence type="ECO:0000313" key="2">
    <source>
        <dbReference type="Proteomes" id="UP001330827"/>
    </source>
</evidence>